<proteinExistence type="predicted"/>
<evidence type="ECO:0000313" key="3">
    <source>
        <dbReference type="Proteomes" id="UP000218334"/>
    </source>
</evidence>
<accession>A0A2H3BDN5</accession>
<evidence type="ECO:0000256" key="1">
    <source>
        <dbReference type="SAM" id="MobiDB-lite"/>
    </source>
</evidence>
<keyword evidence="3" id="KW-1185">Reference proteome</keyword>
<dbReference type="AlphaFoldDB" id="A0A2H3BDN5"/>
<dbReference type="EMBL" id="KZ293471">
    <property type="protein sequence ID" value="PBK61943.1"/>
    <property type="molecule type" value="Genomic_DNA"/>
</dbReference>
<reference evidence="3" key="1">
    <citation type="journal article" date="2017" name="Nat. Ecol. Evol.">
        <title>Genome expansion and lineage-specific genetic innovations in the forest pathogenic fungi Armillaria.</title>
        <authorList>
            <person name="Sipos G."/>
            <person name="Prasanna A.N."/>
            <person name="Walter M.C."/>
            <person name="O'Connor E."/>
            <person name="Balint B."/>
            <person name="Krizsan K."/>
            <person name="Kiss B."/>
            <person name="Hess J."/>
            <person name="Varga T."/>
            <person name="Slot J."/>
            <person name="Riley R."/>
            <person name="Boka B."/>
            <person name="Rigling D."/>
            <person name="Barry K."/>
            <person name="Lee J."/>
            <person name="Mihaltcheva S."/>
            <person name="LaButti K."/>
            <person name="Lipzen A."/>
            <person name="Waldron R."/>
            <person name="Moloney N.M."/>
            <person name="Sperisen C."/>
            <person name="Kredics L."/>
            <person name="Vagvoelgyi C."/>
            <person name="Patrignani A."/>
            <person name="Fitzpatrick D."/>
            <person name="Nagy I."/>
            <person name="Doyle S."/>
            <person name="Anderson J.B."/>
            <person name="Grigoriev I.V."/>
            <person name="Gueldener U."/>
            <person name="Muensterkoetter M."/>
            <person name="Nagy L.G."/>
        </authorList>
    </citation>
    <scope>NUCLEOTIDE SEQUENCE [LARGE SCALE GENOMIC DNA]</scope>
    <source>
        <strain evidence="3">28-4</strain>
    </source>
</reference>
<protein>
    <submittedName>
        <fullName evidence="2">Uncharacterized protein</fullName>
    </submittedName>
</protein>
<feature type="compositionally biased region" description="Pro residues" evidence="1">
    <location>
        <begin position="119"/>
        <end position="131"/>
    </location>
</feature>
<gene>
    <name evidence="2" type="ORF">ARMSODRAFT_618955</name>
</gene>
<name>A0A2H3BDN5_9AGAR</name>
<feature type="compositionally biased region" description="Basic and acidic residues" evidence="1">
    <location>
        <begin position="144"/>
        <end position="154"/>
    </location>
</feature>
<dbReference type="Proteomes" id="UP000218334">
    <property type="component" value="Unassembled WGS sequence"/>
</dbReference>
<evidence type="ECO:0000313" key="2">
    <source>
        <dbReference type="EMBL" id="PBK61943.1"/>
    </source>
</evidence>
<feature type="region of interest" description="Disordered" evidence="1">
    <location>
        <begin position="63"/>
        <end position="175"/>
    </location>
</feature>
<organism evidence="2 3">
    <name type="scientific">Armillaria solidipes</name>
    <dbReference type="NCBI Taxonomy" id="1076256"/>
    <lineage>
        <taxon>Eukaryota</taxon>
        <taxon>Fungi</taxon>
        <taxon>Dikarya</taxon>
        <taxon>Basidiomycota</taxon>
        <taxon>Agaricomycotina</taxon>
        <taxon>Agaricomycetes</taxon>
        <taxon>Agaricomycetidae</taxon>
        <taxon>Agaricales</taxon>
        <taxon>Marasmiineae</taxon>
        <taxon>Physalacriaceae</taxon>
        <taxon>Armillaria</taxon>
    </lineage>
</organism>
<feature type="compositionally biased region" description="Basic and acidic residues" evidence="1">
    <location>
        <begin position="78"/>
        <end position="102"/>
    </location>
</feature>
<sequence>MTARHKELVDEIKRLRTHQKDLVTANNKTVKFAEDLATRSDAQKQEVADLWEKVGSLSKALDMLQGNGSQPHGKRDRSRSPDTRNVRARTRDDHDDDVREISRPAPPRPYASRRSLPPQARPPGPPRPALPGPSSARSTNYSRYSRDTTPRYSRESTPSNGYRKPDSQLPPSNIYRKPDDCLVKLGPMAWRTEVHDRVQVCEIIEDVLRQEAEQARDVIRNLELVRPHFNANYRFLCFTSSEWAAWFIDMWRDCRARGMTDYSNANAVLKGPTETLN</sequence>